<gene>
    <name evidence="1" type="primary">ORF218461</name>
</gene>
<organism evidence="1">
    <name type="scientific">Arion vulgaris</name>
    <dbReference type="NCBI Taxonomy" id="1028688"/>
    <lineage>
        <taxon>Eukaryota</taxon>
        <taxon>Metazoa</taxon>
        <taxon>Spiralia</taxon>
        <taxon>Lophotrochozoa</taxon>
        <taxon>Mollusca</taxon>
        <taxon>Gastropoda</taxon>
        <taxon>Heterobranchia</taxon>
        <taxon>Euthyneura</taxon>
        <taxon>Panpulmonata</taxon>
        <taxon>Eupulmonata</taxon>
        <taxon>Stylommatophora</taxon>
        <taxon>Helicina</taxon>
        <taxon>Arionoidea</taxon>
        <taxon>Arionidae</taxon>
        <taxon>Arion</taxon>
    </lineage>
</organism>
<name>A0A0B7BYP8_9EUPU</name>
<sequence length="79" mass="8941">MTLTTRQMNDSLEPDVSFDHYEGNSTYLHIRFDLNNSILYNNLTSLLSRNETAAENSPATINPLEDYTDDSSIIAKITL</sequence>
<evidence type="ECO:0000313" key="1">
    <source>
        <dbReference type="EMBL" id="CEK98344.1"/>
    </source>
</evidence>
<accession>A0A0B7BYP8</accession>
<proteinExistence type="predicted"/>
<reference evidence="1" key="1">
    <citation type="submission" date="2014-12" db="EMBL/GenBank/DDBJ databases">
        <title>Insight into the proteome of Arion vulgaris.</title>
        <authorList>
            <person name="Aradska J."/>
            <person name="Bulat T."/>
            <person name="Smidak R."/>
            <person name="Sarate P."/>
            <person name="Gangsoo J."/>
            <person name="Sialana F."/>
            <person name="Bilban M."/>
            <person name="Lubec G."/>
        </authorList>
    </citation>
    <scope>NUCLEOTIDE SEQUENCE</scope>
    <source>
        <tissue evidence="1">Skin</tissue>
    </source>
</reference>
<dbReference type="EMBL" id="HACG01051473">
    <property type="protein sequence ID" value="CEK98344.1"/>
    <property type="molecule type" value="Transcribed_RNA"/>
</dbReference>
<protein>
    <submittedName>
        <fullName evidence="1">Uncharacterized protein</fullName>
    </submittedName>
</protein>
<feature type="non-terminal residue" evidence="1">
    <location>
        <position position="79"/>
    </location>
</feature>
<dbReference type="AlphaFoldDB" id="A0A0B7BYP8"/>